<keyword evidence="6" id="KW-1185">Reference proteome</keyword>
<dbReference type="InterPro" id="IPR036388">
    <property type="entry name" value="WH-like_DNA-bd_sf"/>
</dbReference>
<dbReference type="InterPro" id="IPR008920">
    <property type="entry name" value="TF_FadR/GntR_C"/>
</dbReference>
<dbReference type="SUPFAM" id="SSF48008">
    <property type="entry name" value="GntR ligand-binding domain-like"/>
    <property type="match status" value="1"/>
</dbReference>
<gene>
    <name evidence="5" type="ORF">WIS52_24025</name>
</gene>
<feature type="domain" description="HTH gntR-type" evidence="4">
    <location>
        <begin position="22"/>
        <end position="90"/>
    </location>
</feature>
<reference evidence="5 6" key="1">
    <citation type="submission" date="2024-03" db="EMBL/GenBank/DDBJ databases">
        <title>Draft genome sequence of Pseudonocardia nematodicida JCM 31783.</title>
        <authorList>
            <person name="Butdee W."/>
            <person name="Duangmal K."/>
        </authorList>
    </citation>
    <scope>NUCLEOTIDE SEQUENCE [LARGE SCALE GENOMIC DNA]</scope>
    <source>
        <strain evidence="5 6">JCM 31783</strain>
    </source>
</reference>
<evidence type="ECO:0000259" key="4">
    <source>
        <dbReference type="PROSITE" id="PS50949"/>
    </source>
</evidence>
<evidence type="ECO:0000256" key="3">
    <source>
        <dbReference type="ARBA" id="ARBA00023163"/>
    </source>
</evidence>
<dbReference type="PANTHER" id="PTHR43537">
    <property type="entry name" value="TRANSCRIPTIONAL REGULATOR, GNTR FAMILY"/>
    <property type="match status" value="1"/>
</dbReference>
<evidence type="ECO:0000313" key="6">
    <source>
        <dbReference type="Proteomes" id="UP001494902"/>
    </source>
</evidence>
<dbReference type="PANTHER" id="PTHR43537:SF5">
    <property type="entry name" value="UXU OPERON TRANSCRIPTIONAL REGULATOR"/>
    <property type="match status" value="1"/>
</dbReference>
<dbReference type="InterPro" id="IPR000524">
    <property type="entry name" value="Tscrpt_reg_HTH_GntR"/>
</dbReference>
<dbReference type="CDD" id="cd07377">
    <property type="entry name" value="WHTH_GntR"/>
    <property type="match status" value="1"/>
</dbReference>
<organism evidence="5 6">
    <name type="scientific">Pseudonocardia nematodicida</name>
    <dbReference type="NCBI Taxonomy" id="1206997"/>
    <lineage>
        <taxon>Bacteria</taxon>
        <taxon>Bacillati</taxon>
        <taxon>Actinomycetota</taxon>
        <taxon>Actinomycetes</taxon>
        <taxon>Pseudonocardiales</taxon>
        <taxon>Pseudonocardiaceae</taxon>
        <taxon>Pseudonocardia</taxon>
    </lineage>
</organism>
<dbReference type="PRINTS" id="PR00035">
    <property type="entry name" value="HTHGNTR"/>
</dbReference>
<sequence length="259" mass="26687">MPSYPTDPAAELRGRLSTIPSGTPTAAVASELLDYFTGGGIAPGARLPPERRLAEMLGTGRSAVREALAALEILGIVDVRPGSGTYLRSGASELLPRTLSWGLMLGSNSAAELVQIRAELEVLAARLAAPRIDADGLRALREALADMTGHADLADHDAFVEADARFHLALAAASGNAALAGVLQSVRALLRVWVDRSVARADDARTAIDEHTRVVDALAAADAAGAAEAMRAHMDTAADRVLSLTADPATGTEPGTAAS</sequence>
<dbReference type="Pfam" id="PF07729">
    <property type="entry name" value="FCD"/>
    <property type="match status" value="1"/>
</dbReference>
<keyword evidence="3" id="KW-0804">Transcription</keyword>
<dbReference type="SUPFAM" id="SSF46785">
    <property type="entry name" value="Winged helix' DNA-binding domain"/>
    <property type="match status" value="1"/>
</dbReference>
<dbReference type="SMART" id="SM00895">
    <property type="entry name" value="FCD"/>
    <property type="match status" value="1"/>
</dbReference>
<keyword evidence="2" id="KW-0238">DNA-binding</keyword>
<comment type="caution">
    <text evidence="5">The sequence shown here is derived from an EMBL/GenBank/DDBJ whole genome shotgun (WGS) entry which is preliminary data.</text>
</comment>
<accession>A0ABV1KIW8</accession>
<evidence type="ECO:0000256" key="2">
    <source>
        <dbReference type="ARBA" id="ARBA00023125"/>
    </source>
</evidence>
<dbReference type="Proteomes" id="UP001494902">
    <property type="component" value="Unassembled WGS sequence"/>
</dbReference>
<dbReference type="RefSeq" id="WP_349300619.1">
    <property type="nucleotide sequence ID" value="NZ_JBEDNQ010000011.1"/>
</dbReference>
<dbReference type="PROSITE" id="PS50949">
    <property type="entry name" value="HTH_GNTR"/>
    <property type="match status" value="1"/>
</dbReference>
<proteinExistence type="predicted"/>
<dbReference type="EMBL" id="JBEDNQ010000011">
    <property type="protein sequence ID" value="MEQ3553552.1"/>
    <property type="molecule type" value="Genomic_DNA"/>
</dbReference>
<dbReference type="SMART" id="SM00345">
    <property type="entry name" value="HTH_GNTR"/>
    <property type="match status" value="1"/>
</dbReference>
<evidence type="ECO:0000256" key="1">
    <source>
        <dbReference type="ARBA" id="ARBA00023015"/>
    </source>
</evidence>
<name>A0ABV1KIW8_9PSEU</name>
<keyword evidence="1" id="KW-0805">Transcription regulation</keyword>
<protein>
    <submittedName>
        <fullName evidence="5">FCD domain-containing protein</fullName>
    </submittedName>
</protein>
<evidence type="ECO:0000313" key="5">
    <source>
        <dbReference type="EMBL" id="MEQ3553552.1"/>
    </source>
</evidence>
<dbReference type="Gene3D" id="1.10.10.10">
    <property type="entry name" value="Winged helix-like DNA-binding domain superfamily/Winged helix DNA-binding domain"/>
    <property type="match status" value="1"/>
</dbReference>
<dbReference type="Gene3D" id="1.20.120.530">
    <property type="entry name" value="GntR ligand-binding domain-like"/>
    <property type="match status" value="1"/>
</dbReference>
<dbReference type="Pfam" id="PF00392">
    <property type="entry name" value="GntR"/>
    <property type="match status" value="1"/>
</dbReference>
<dbReference type="InterPro" id="IPR011711">
    <property type="entry name" value="GntR_C"/>
</dbReference>
<dbReference type="InterPro" id="IPR036390">
    <property type="entry name" value="WH_DNA-bd_sf"/>
</dbReference>